<protein>
    <submittedName>
        <fullName evidence="7">KxYKxGKxW signal peptide domain-containing protein</fullName>
    </submittedName>
</protein>
<keyword evidence="8" id="KW-1185">Reference proteome</keyword>
<dbReference type="SUPFAM" id="SSF52058">
    <property type="entry name" value="L domain-like"/>
    <property type="match status" value="1"/>
</dbReference>
<name>A0ABW1UAN3_9LACO</name>
<dbReference type="PANTHER" id="PTHR48056:SF81">
    <property type="entry name" value="RECEPTOR PROTEIN-TYROSINE KINASE CEPR1"/>
    <property type="match status" value="1"/>
</dbReference>
<dbReference type="NCBIfam" id="TIGR01167">
    <property type="entry name" value="LPXTG_anchor"/>
    <property type="match status" value="1"/>
</dbReference>
<feature type="compositionally biased region" description="Low complexity" evidence="6">
    <location>
        <begin position="53"/>
        <end position="67"/>
    </location>
</feature>
<keyword evidence="5" id="KW-0067">ATP-binding</keyword>
<dbReference type="PANTHER" id="PTHR48056">
    <property type="entry name" value="LRR RECEPTOR-LIKE SERINE/THREONINE-PROTEIN KINASE-RELATED"/>
    <property type="match status" value="1"/>
</dbReference>
<keyword evidence="4" id="KW-0547">Nucleotide-binding</keyword>
<dbReference type="Proteomes" id="UP001596258">
    <property type="component" value="Unassembled WGS sequence"/>
</dbReference>
<evidence type="ECO:0000256" key="6">
    <source>
        <dbReference type="SAM" id="MobiDB-lite"/>
    </source>
</evidence>
<dbReference type="PROSITE" id="PS51450">
    <property type="entry name" value="LRR"/>
    <property type="match status" value="1"/>
</dbReference>
<dbReference type="InterPro" id="IPR050647">
    <property type="entry name" value="Plant_LRR-RLKs"/>
</dbReference>
<feature type="region of interest" description="Disordered" evidence="6">
    <location>
        <begin position="556"/>
        <end position="637"/>
    </location>
</feature>
<dbReference type="RefSeq" id="WP_125576401.1">
    <property type="nucleotide sequence ID" value="NZ_JBHSSO010000066.1"/>
</dbReference>
<evidence type="ECO:0000256" key="3">
    <source>
        <dbReference type="ARBA" id="ARBA00022737"/>
    </source>
</evidence>
<dbReference type="EMBL" id="JBHSSO010000066">
    <property type="protein sequence ID" value="MFC6290331.1"/>
    <property type="molecule type" value="Genomic_DNA"/>
</dbReference>
<dbReference type="InterPro" id="IPR032675">
    <property type="entry name" value="LRR_dom_sf"/>
</dbReference>
<feature type="compositionally biased region" description="Low complexity" evidence="6">
    <location>
        <begin position="574"/>
        <end position="599"/>
    </location>
</feature>
<feature type="compositionally biased region" description="Low complexity" evidence="6">
    <location>
        <begin position="606"/>
        <end position="619"/>
    </location>
</feature>
<feature type="compositionally biased region" description="Basic and acidic residues" evidence="6">
    <location>
        <begin position="558"/>
        <end position="573"/>
    </location>
</feature>
<evidence type="ECO:0000256" key="1">
    <source>
        <dbReference type="ARBA" id="ARBA00022614"/>
    </source>
</evidence>
<proteinExistence type="predicted"/>
<gene>
    <name evidence="7" type="ORF">ACFP1M_09135</name>
</gene>
<organism evidence="7 8">
    <name type="scientific">Levilactobacillus angrenensis</name>
    <dbReference type="NCBI Taxonomy" id="2486020"/>
    <lineage>
        <taxon>Bacteria</taxon>
        <taxon>Bacillati</taxon>
        <taxon>Bacillota</taxon>
        <taxon>Bacilli</taxon>
        <taxon>Lactobacillales</taxon>
        <taxon>Lactobacillaceae</taxon>
        <taxon>Levilactobacillus</taxon>
    </lineage>
</organism>
<evidence type="ECO:0000313" key="8">
    <source>
        <dbReference type="Proteomes" id="UP001596258"/>
    </source>
</evidence>
<feature type="compositionally biased region" description="Basic and acidic residues" evidence="6">
    <location>
        <begin position="149"/>
        <end position="161"/>
    </location>
</feature>
<evidence type="ECO:0000313" key="7">
    <source>
        <dbReference type="EMBL" id="MFC6290331.1"/>
    </source>
</evidence>
<keyword evidence="1" id="KW-0433">Leucine-rich repeat</keyword>
<keyword evidence="2" id="KW-0732">Signal</keyword>
<accession>A0ABW1UAN3</accession>
<dbReference type="Gene3D" id="3.80.10.10">
    <property type="entry name" value="Ribonuclease Inhibitor"/>
    <property type="match status" value="1"/>
</dbReference>
<comment type="caution">
    <text evidence="7">The sequence shown here is derived from an EMBL/GenBank/DDBJ whole genome shotgun (WGS) entry which is preliminary data.</text>
</comment>
<dbReference type="InterPro" id="IPR022263">
    <property type="entry name" value="KxYKxGKxW"/>
</dbReference>
<reference evidence="8" key="1">
    <citation type="journal article" date="2019" name="Int. J. Syst. Evol. Microbiol.">
        <title>The Global Catalogue of Microorganisms (GCM) 10K type strain sequencing project: providing services to taxonomists for standard genome sequencing and annotation.</title>
        <authorList>
            <consortium name="The Broad Institute Genomics Platform"/>
            <consortium name="The Broad Institute Genome Sequencing Center for Infectious Disease"/>
            <person name="Wu L."/>
            <person name="Ma J."/>
        </authorList>
    </citation>
    <scope>NUCLEOTIDE SEQUENCE [LARGE SCALE GENOMIC DNA]</scope>
    <source>
        <strain evidence="8">CCM 8893</strain>
    </source>
</reference>
<sequence length="730" mass="76748">MRNELGTMKEHYKSYKAGKRWLFACITVMSLGLGMVGAETTVQADTTSNNDGTPSAIQPASSSTSSQEHVLQSGSQSSNSDVPDTKADSEINDEPTDVDGGPTDSDEVKDDTPAPATDPNANVNDDKVNTDKGNTADSSKPAGEESQQSEEKTSDDIKAPEENNVEASDDVVKDDATKPVSTTTNQVNVHDLQEMPSTLGAAKFSRSSLLKSATSSIAGVDASVWMPDANLRAWIEGYLSSNWHITINDANLSQYVGKVTALADGYGATIGNPTPSYAGSIQSFEGLQYFTKLARFSYYKGIPADKVVDFSFAPGLTSLYISGSGTSTGMDVATLFQGLTTNTALQNITLKNCGLTGQLPNLAKFTSLQSLDLSGNMLTGDLSNLGTLPRLTDLMVNDNELTGAVPSLATLPSLSYFVASNNRLSALPDMSNYTGYMEILNNALTNGLQNPGMNNLISQKVTGKEYVLTPTVRSFDPITDVLQGVQGSDGQIDLTDPMVAYNLGTPGVSYFTVAPDPDNALGFLLVADADTPDGTYTIEVWNQKTHQYNVDLTFTVKNGKDPVKPDPDTKDPDANTNTPGGTTTPDTTTTTPDTPVTGGDADEIVAPTTDDSTTATPLTGGDSATIDTTTPATKVATKSAGQADQVVKGTTKRNSQPVTLVAKNSSRIVRGTKAPVAHQRATASQPLATKQTATQTTLPQTNEQNSAELIAAGVAVALATLGMGVKVRHN</sequence>
<evidence type="ECO:0000256" key="4">
    <source>
        <dbReference type="ARBA" id="ARBA00022741"/>
    </source>
</evidence>
<evidence type="ECO:0000256" key="2">
    <source>
        <dbReference type="ARBA" id="ARBA00022729"/>
    </source>
</evidence>
<dbReference type="Pfam" id="PF19258">
    <property type="entry name" value="KxYKxGKxW_sig"/>
    <property type="match status" value="1"/>
</dbReference>
<dbReference type="InterPro" id="IPR001611">
    <property type="entry name" value="Leu-rich_rpt"/>
</dbReference>
<feature type="region of interest" description="Disordered" evidence="6">
    <location>
        <begin position="44"/>
        <end position="181"/>
    </location>
</feature>
<feature type="compositionally biased region" description="Polar residues" evidence="6">
    <location>
        <begin position="68"/>
        <end position="82"/>
    </location>
</feature>
<dbReference type="NCBIfam" id="TIGR03715">
    <property type="entry name" value="KxYKxGKxW"/>
    <property type="match status" value="1"/>
</dbReference>
<keyword evidence="3" id="KW-0677">Repeat</keyword>
<evidence type="ECO:0000256" key="5">
    <source>
        <dbReference type="ARBA" id="ARBA00022840"/>
    </source>
</evidence>